<evidence type="ECO:0000313" key="2">
    <source>
        <dbReference type="EMBL" id="KXX76306.1"/>
    </source>
</evidence>
<gene>
    <name evidence="2" type="ORF">MMYC01_205310</name>
</gene>
<evidence type="ECO:0000313" key="3">
    <source>
        <dbReference type="Proteomes" id="UP000078237"/>
    </source>
</evidence>
<organism evidence="2 3">
    <name type="scientific">Madurella mycetomatis</name>
    <dbReference type="NCBI Taxonomy" id="100816"/>
    <lineage>
        <taxon>Eukaryota</taxon>
        <taxon>Fungi</taxon>
        <taxon>Dikarya</taxon>
        <taxon>Ascomycota</taxon>
        <taxon>Pezizomycotina</taxon>
        <taxon>Sordariomycetes</taxon>
        <taxon>Sordariomycetidae</taxon>
        <taxon>Sordariales</taxon>
        <taxon>Sordariales incertae sedis</taxon>
        <taxon>Madurella</taxon>
    </lineage>
</organism>
<evidence type="ECO:0000256" key="1">
    <source>
        <dbReference type="SAM" id="MobiDB-lite"/>
    </source>
</evidence>
<feature type="region of interest" description="Disordered" evidence="1">
    <location>
        <begin position="19"/>
        <end position="44"/>
    </location>
</feature>
<accession>A0A175VXM8</accession>
<keyword evidence="3" id="KW-1185">Reference proteome</keyword>
<name>A0A175VXM8_9PEZI</name>
<dbReference type="OrthoDB" id="4567934at2759"/>
<sequence>MPTVEAPKQQAPMEVVDAHGNAPGKVITQQPKSEPRPQLENDVSMRGGGMTLGCHCCGGMLSFHKRCC</sequence>
<proteinExistence type="predicted"/>
<dbReference type="EMBL" id="LCTW02000217">
    <property type="protein sequence ID" value="KXX76306.1"/>
    <property type="molecule type" value="Genomic_DNA"/>
</dbReference>
<dbReference type="VEuPathDB" id="FungiDB:MMYC01_205310"/>
<dbReference type="Proteomes" id="UP000078237">
    <property type="component" value="Unassembled WGS sequence"/>
</dbReference>
<reference evidence="2 3" key="1">
    <citation type="journal article" date="2016" name="Genome Announc.">
        <title>Genome Sequence of Madurella mycetomatis mm55, Isolated from a Human Mycetoma Case in Sudan.</title>
        <authorList>
            <person name="Smit S."/>
            <person name="Derks M.F."/>
            <person name="Bervoets S."/>
            <person name="Fahal A."/>
            <person name="van Leeuwen W."/>
            <person name="van Belkum A."/>
            <person name="van de Sande W.W."/>
        </authorList>
    </citation>
    <scope>NUCLEOTIDE SEQUENCE [LARGE SCALE GENOMIC DNA]</scope>
    <source>
        <strain evidence="3">mm55</strain>
    </source>
</reference>
<dbReference type="AlphaFoldDB" id="A0A175VXM8"/>
<protein>
    <submittedName>
        <fullName evidence="2">Uncharacterized protein</fullName>
    </submittedName>
</protein>
<comment type="caution">
    <text evidence="2">The sequence shown here is derived from an EMBL/GenBank/DDBJ whole genome shotgun (WGS) entry which is preliminary data.</text>
</comment>